<accession>A0A9P9F2Q2</accession>
<evidence type="ECO:0000313" key="2">
    <source>
        <dbReference type="EMBL" id="KAH7151834.1"/>
    </source>
</evidence>
<dbReference type="AlphaFoldDB" id="A0A9P9F2Q2"/>
<sequence>MYIMTQRQETYNSCKTHLRTHARTHALKYFGQARSRIPFLTAPHLGPLRIPPPLLLVGSPFLTSRGSVRRRRRRRRHDGGPRRPEVPFQVALNTKRPLPVVDRERALFCCLRNARDGKTTVEFALQCFTRYLRRCHVTRPVSFCRLEPMPALWPPASNKGSRRWPEADLVPDISPLTWCWVMRSHPICIVQRVQSTCIPTKPSPARGVSHSRLQGVWL</sequence>
<comment type="caution">
    <text evidence="2">The sequence shown here is derived from an EMBL/GenBank/DDBJ whole genome shotgun (WGS) entry which is preliminary data.</text>
</comment>
<feature type="compositionally biased region" description="Basic residues" evidence="1">
    <location>
        <begin position="67"/>
        <end position="77"/>
    </location>
</feature>
<dbReference type="Proteomes" id="UP000717696">
    <property type="component" value="Unassembled WGS sequence"/>
</dbReference>
<gene>
    <name evidence="2" type="ORF">B0J13DRAFT_546953</name>
</gene>
<evidence type="ECO:0000256" key="1">
    <source>
        <dbReference type="SAM" id="MobiDB-lite"/>
    </source>
</evidence>
<keyword evidence="3" id="KW-1185">Reference proteome</keyword>
<evidence type="ECO:0000313" key="3">
    <source>
        <dbReference type="Proteomes" id="UP000717696"/>
    </source>
</evidence>
<proteinExistence type="predicted"/>
<name>A0A9P9F2Q2_9HYPO</name>
<protein>
    <submittedName>
        <fullName evidence="2">Uncharacterized protein</fullName>
    </submittedName>
</protein>
<organism evidence="2 3">
    <name type="scientific">Dactylonectria estremocensis</name>
    <dbReference type="NCBI Taxonomy" id="1079267"/>
    <lineage>
        <taxon>Eukaryota</taxon>
        <taxon>Fungi</taxon>
        <taxon>Dikarya</taxon>
        <taxon>Ascomycota</taxon>
        <taxon>Pezizomycotina</taxon>
        <taxon>Sordariomycetes</taxon>
        <taxon>Hypocreomycetidae</taxon>
        <taxon>Hypocreales</taxon>
        <taxon>Nectriaceae</taxon>
        <taxon>Dactylonectria</taxon>
    </lineage>
</organism>
<dbReference type="EMBL" id="JAGMUU010000005">
    <property type="protein sequence ID" value="KAH7151834.1"/>
    <property type="molecule type" value="Genomic_DNA"/>
</dbReference>
<reference evidence="2" key="1">
    <citation type="journal article" date="2021" name="Nat. Commun.">
        <title>Genetic determinants of endophytism in the Arabidopsis root mycobiome.</title>
        <authorList>
            <person name="Mesny F."/>
            <person name="Miyauchi S."/>
            <person name="Thiergart T."/>
            <person name="Pickel B."/>
            <person name="Atanasova L."/>
            <person name="Karlsson M."/>
            <person name="Huettel B."/>
            <person name="Barry K.W."/>
            <person name="Haridas S."/>
            <person name="Chen C."/>
            <person name="Bauer D."/>
            <person name="Andreopoulos W."/>
            <person name="Pangilinan J."/>
            <person name="LaButti K."/>
            <person name="Riley R."/>
            <person name="Lipzen A."/>
            <person name="Clum A."/>
            <person name="Drula E."/>
            <person name="Henrissat B."/>
            <person name="Kohler A."/>
            <person name="Grigoriev I.V."/>
            <person name="Martin F.M."/>
            <person name="Hacquard S."/>
        </authorList>
    </citation>
    <scope>NUCLEOTIDE SEQUENCE</scope>
    <source>
        <strain evidence="2">MPI-CAGE-AT-0021</strain>
    </source>
</reference>
<feature type="region of interest" description="Disordered" evidence="1">
    <location>
        <begin position="66"/>
        <end position="86"/>
    </location>
</feature>